<evidence type="ECO:0000256" key="1">
    <source>
        <dbReference type="ARBA" id="ARBA00011012"/>
    </source>
</evidence>
<dbReference type="PANTHER" id="PTHR10182">
    <property type="entry name" value="CALCIUM-BINDING PROTEIN 39-RELATED"/>
    <property type="match status" value="1"/>
</dbReference>
<reference evidence="2 3" key="1">
    <citation type="journal article" date="2023" name="Nat. Commun.">
        <title>Origin of minicircular mitochondrial genomes in red algae.</title>
        <authorList>
            <person name="Lee Y."/>
            <person name="Cho C.H."/>
            <person name="Lee Y.M."/>
            <person name="Park S.I."/>
            <person name="Yang J.H."/>
            <person name="West J.A."/>
            <person name="Bhattacharya D."/>
            <person name="Yoon H.S."/>
        </authorList>
    </citation>
    <scope>NUCLEOTIDE SEQUENCE [LARGE SCALE GENOMIC DNA]</scope>
    <source>
        <strain evidence="2 3">CCMP1338</strain>
        <tissue evidence="2">Whole cell</tissue>
    </source>
</reference>
<dbReference type="Proteomes" id="UP001157974">
    <property type="component" value="Unassembled WGS sequence"/>
</dbReference>
<name>A0AAV8UTW4_9RHOD</name>
<dbReference type="InterPro" id="IPR011989">
    <property type="entry name" value="ARM-like"/>
</dbReference>
<dbReference type="Gene3D" id="1.25.10.10">
    <property type="entry name" value="Leucine-rich Repeat Variant"/>
    <property type="match status" value="1"/>
</dbReference>
<dbReference type="EMBL" id="JAMWBK010000004">
    <property type="protein sequence ID" value="KAJ8905995.1"/>
    <property type="molecule type" value="Genomic_DNA"/>
</dbReference>
<proteinExistence type="inferred from homology"/>
<accession>A0AAV8UTW4</accession>
<dbReference type="GO" id="GO:0043539">
    <property type="term" value="F:protein serine/threonine kinase activator activity"/>
    <property type="evidence" value="ECO:0007669"/>
    <property type="project" value="TreeGrafter"/>
</dbReference>
<comment type="caution">
    <text evidence="2">The sequence shown here is derived from an EMBL/GenBank/DDBJ whole genome shotgun (WGS) entry which is preliminary data.</text>
</comment>
<gene>
    <name evidence="2" type="ORF">NDN08_002495</name>
</gene>
<dbReference type="Pfam" id="PF08569">
    <property type="entry name" value="Mo25"/>
    <property type="match status" value="1"/>
</dbReference>
<sequence>MMQSLENLLGKLSMRKRTPQDIVARLREEIEIAELDTSPEDTKKKAVENASKSISAIRLMLFGDGVAEPVQESIDAFAKMAGEDDLLLLLASHLKIMAFETRKDCVQVFNNLLKRTINDSLTVLDYLSDRDNMELETNLMKGYEATAIALVSGSMLRECLRSEAITKRMLESPLFWKLFALVEASDFDVASDAYATFKEILTRHQAVVASFLEDEYDKFFECYNLLLRSENYVSRRQSLKLLGELLMDRANFKVMTKYIASAENLKLIMNLLLDKGKHIQFEAFHVFKVFVANPNKSQPVLTILTKNKTKLEAYLNNFLTDRQDEQFQEEREAIVEEIKEL</sequence>
<organism evidence="2 3">
    <name type="scientific">Rhodosorus marinus</name>
    <dbReference type="NCBI Taxonomy" id="101924"/>
    <lineage>
        <taxon>Eukaryota</taxon>
        <taxon>Rhodophyta</taxon>
        <taxon>Stylonematophyceae</taxon>
        <taxon>Stylonematales</taxon>
        <taxon>Stylonemataceae</taxon>
        <taxon>Rhodosorus</taxon>
    </lineage>
</organism>
<protein>
    <recommendedName>
        <fullName evidence="4">Calcium-binding protein 39</fullName>
    </recommendedName>
</protein>
<dbReference type="GO" id="GO:0035556">
    <property type="term" value="P:intracellular signal transduction"/>
    <property type="evidence" value="ECO:0007669"/>
    <property type="project" value="TreeGrafter"/>
</dbReference>
<dbReference type="InterPro" id="IPR013878">
    <property type="entry name" value="Mo25"/>
</dbReference>
<evidence type="ECO:0000313" key="3">
    <source>
        <dbReference type="Proteomes" id="UP001157974"/>
    </source>
</evidence>
<dbReference type="InterPro" id="IPR016024">
    <property type="entry name" value="ARM-type_fold"/>
</dbReference>
<dbReference type="AlphaFoldDB" id="A0AAV8UTW4"/>
<evidence type="ECO:0000313" key="2">
    <source>
        <dbReference type="EMBL" id="KAJ8905995.1"/>
    </source>
</evidence>
<dbReference type="PANTHER" id="PTHR10182:SF3">
    <property type="entry name" value="PROTEIN MO25"/>
    <property type="match status" value="1"/>
</dbReference>
<evidence type="ECO:0008006" key="4">
    <source>
        <dbReference type="Google" id="ProtNLM"/>
    </source>
</evidence>
<dbReference type="SUPFAM" id="SSF48371">
    <property type="entry name" value="ARM repeat"/>
    <property type="match status" value="1"/>
</dbReference>
<keyword evidence="3" id="KW-1185">Reference proteome</keyword>
<comment type="similarity">
    <text evidence="1">Belongs to the Mo25 family.</text>
</comment>